<accession>A0A9P9ED30</accession>
<dbReference type="EMBL" id="JAGMWT010000002">
    <property type="protein sequence ID" value="KAH7136125.1"/>
    <property type="molecule type" value="Genomic_DNA"/>
</dbReference>
<dbReference type="Gene3D" id="3.30.420.10">
    <property type="entry name" value="Ribonuclease H-like superfamily/Ribonuclease H"/>
    <property type="match status" value="1"/>
</dbReference>
<dbReference type="GO" id="GO:0003676">
    <property type="term" value="F:nucleic acid binding"/>
    <property type="evidence" value="ECO:0007669"/>
    <property type="project" value="InterPro"/>
</dbReference>
<evidence type="ECO:0000313" key="2">
    <source>
        <dbReference type="EMBL" id="KAH7136125.1"/>
    </source>
</evidence>
<reference evidence="2" key="1">
    <citation type="journal article" date="2021" name="Nat. Commun.">
        <title>Genetic determinants of endophytism in the Arabidopsis root mycobiome.</title>
        <authorList>
            <person name="Mesny F."/>
            <person name="Miyauchi S."/>
            <person name="Thiergart T."/>
            <person name="Pickel B."/>
            <person name="Atanasova L."/>
            <person name="Karlsson M."/>
            <person name="Huettel B."/>
            <person name="Barry K.W."/>
            <person name="Haridas S."/>
            <person name="Chen C."/>
            <person name="Bauer D."/>
            <person name="Andreopoulos W."/>
            <person name="Pangilinan J."/>
            <person name="LaButti K."/>
            <person name="Riley R."/>
            <person name="Lipzen A."/>
            <person name="Clum A."/>
            <person name="Drula E."/>
            <person name="Henrissat B."/>
            <person name="Kohler A."/>
            <person name="Grigoriev I.V."/>
            <person name="Martin F.M."/>
            <person name="Hacquard S."/>
        </authorList>
    </citation>
    <scope>NUCLEOTIDE SEQUENCE</scope>
    <source>
        <strain evidence="2">MPI-CAGE-CH-0243</strain>
    </source>
</reference>
<protein>
    <recommendedName>
        <fullName evidence="1">Gfd2/YDR514C-like C-terminal domain-containing protein</fullName>
    </recommendedName>
</protein>
<dbReference type="SUPFAM" id="SSF53098">
    <property type="entry name" value="Ribonuclease H-like"/>
    <property type="match status" value="1"/>
</dbReference>
<proteinExistence type="predicted"/>
<name>A0A9P9ED30_9PLEO</name>
<feature type="domain" description="Gfd2/YDR514C-like C-terminal" evidence="1">
    <location>
        <begin position="150"/>
        <end position="239"/>
    </location>
</feature>
<dbReference type="InterPro" id="IPR040151">
    <property type="entry name" value="Gfd2/YDR514C-like"/>
</dbReference>
<dbReference type="InterPro" id="IPR048519">
    <property type="entry name" value="Gfd2/YDR514C-like_C"/>
</dbReference>
<dbReference type="InterPro" id="IPR012337">
    <property type="entry name" value="RNaseH-like_sf"/>
</dbReference>
<evidence type="ECO:0000313" key="3">
    <source>
        <dbReference type="Proteomes" id="UP000700596"/>
    </source>
</evidence>
<comment type="caution">
    <text evidence="2">The sequence shown here is derived from an EMBL/GenBank/DDBJ whole genome shotgun (WGS) entry which is preliminary data.</text>
</comment>
<dbReference type="PANTHER" id="PTHR28083">
    <property type="entry name" value="GOOD FOR FULL DBP5 ACTIVITY PROTEIN 2"/>
    <property type="match status" value="1"/>
</dbReference>
<dbReference type="OrthoDB" id="5953249at2759"/>
<gene>
    <name evidence="2" type="ORF">B0J11DRAFT_576669</name>
</gene>
<dbReference type="InterPro" id="IPR036397">
    <property type="entry name" value="RNaseH_sf"/>
</dbReference>
<dbReference type="AlphaFoldDB" id="A0A9P9ED30"/>
<dbReference type="Pfam" id="PF21762">
    <property type="entry name" value="DEDDh_C"/>
    <property type="match status" value="1"/>
</dbReference>
<evidence type="ECO:0000259" key="1">
    <source>
        <dbReference type="Pfam" id="PF21762"/>
    </source>
</evidence>
<dbReference type="Proteomes" id="UP000700596">
    <property type="component" value="Unassembled WGS sequence"/>
</dbReference>
<dbReference type="GO" id="GO:0005634">
    <property type="term" value="C:nucleus"/>
    <property type="evidence" value="ECO:0007669"/>
    <property type="project" value="TreeGrafter"/>
</dbReference>
<dbReference type="PANTHER" id="PTHR28083:SF1">
    <property type="entry name" value="GOOD FOR FULL DBP5 ACTIVITY PROTEIN 2"/>
    <property type="match status" value="1"/>
</dbReference>
<organism evidence="2 3">
    <name type="scientific">Dendryphion nanum</name>
    <dbReference type="NCBI Taxonomy" id="256645"/>
    <lineage>
        <taxon>Eukaryota</taxon>
        <taxon>Fungi</taxon>
        <taxon>Dikarya</taxon>
        <taxon>Ascomycota</taxon>
        <taxon>Pezizomycotina</taxon>
        <taxon>Dothideomycetes</taxon>
        <taxon>Pleosporomycetidae</taxon>
        <taxon>Pleosporales</taxon>
        <taxon>Torulaceae</taxon>
        <taxon>Dendryphion</taxon>
    </lineage>
</organism>
<keyword evidence="3" id="KW-1185">Reference proteome</keyword>
<sequence length="298" mass="33245">MSDQPNAVEDVRHLFQNIFAGEDSEGKSKTKPIFVSFDIAHGSKKGFSAIGVSVLDTRCFTGSTLHEFKNHGHSLFWTHTYNFQYGSPGVKRTQKRALFDGDAQKVSARDRTRLLEHIFFYPMDEDVTPCCQSQSFRPFRASGAPRSPSRVGDGRSIIVVGHAINSDLRSLSRAGFSIAQVAPILAVIDTQKVARELYWKDDRSKNVSLKDLCTLMGFHPTKLHSCGNDAAYTLIALLSLASRIVGKEQEGAAARDTLEELVQITLGLARTAKQKFKAMRRDEQDVKDWMEYLDGKNV</sequence>